<evidence type="ECO:0000313" key="5">
    <source>
        <dbReference type="EMBL" id="MEY8443992.1"/>
    </source>
</evidence>
<comment type="cofactor">
    <cofactor evidence="1">
        <name>Mg(2+)</name>
        <dbReference type="ChEBI" id="CHEBI:18420"/>
    </cofactor>
</comment>
<keyword evidence="3 5" id="KW-0378">Hydrolase</keyword>
<name>A0ABV4D6R0_9LACT</name>
<dbReference type="SFLD" id="SFLDG01129">
    <property type="entry name" value="C1.5:_HAD__Beta-PGM__Phosphata"/>
    <property type="match status" value="1"/>
</dbReference>
<dbReference type="Gene3D" id="3.40.50.1000">
    <property type="entry name" value="HAD superfamily/HAD-like"/>
    <property type="match status" value="1"/>
</dbReference>
<evidence type="ECO:0000256" key="1">
    <source>
        <dbReference type="ARBA" id="ARBA00001946"/>
    </source>
</evidence>
<keyword evidence="6" id="KW-1185">Reference proteome</keyword>
<dbReference type="InterPro" id="IPR036412">
    <property type="entry name" value="HAD-like_sf"/>
</dbReference>
<dbReference type="EMBL" id="JBCLSH010000024">
    <property type="protein sequence ID" value="MEY8443992.1"/>
    <property type="molecule type" value="Genomic_DNA"/>
</dbReference>
<organism evidence="5 6">
    <name type="scientific">Lactococcus ileimucosae</name>
    <dbReference type="NCBI Taxonomy" id="2941329"/>
    <lineage>
        <taxon>Bacteria</taxon>
        <taxon>Bacillati</taxon>
        <taxon>Bacillota</taxon>
        <taxon>Bacilli</taxon>
        <taxon>Lactobacillales</taxon>
        <taxon>Streptococcaceae</taxon>
        <taxon>Lactococcus</taxon>
    </lineage>
</organism>
<dbReference type="InterPro" id="IPR006439">
    <property type="entry name" value="HAD-SF_hydro_IA"/>
</dbReference>
<comment type="caution">
    <text evidence="5">The sequence shown here is derived from an EMBL/GenBank/DDBJ whole genome shotgun (WGS) entry which is preliminary data.</text>
</comment>
<evidence type="ECO:0000256" key="3">
    <source>
        <dbReference type="ARBA" id="ARBA00022801"/>
    </source>
</evidence>
<dbReference type="SFLD" id="SFLDS00003">
    <property type="entry name" value="Haloacid_Dehalogenase"/>
    <property type="match status" value="1"/>
</dbReference>
<evidence type="ECO:0000256" key="4">
    <source>
        <dbReference type="ARBA" id="ARBA00022842"/>
    </source>
</evidence>
<dbReference type="PANTHER" id="PTHR46470">
    <property type="entry name" value="N-ACYLNEURAMINATE-9-PHOSPHATASE"/>
    <property type="match status" value="1"/>
</dbReference>
<reference evidence="5 6" key="1">
    <citation type="submission" date="2024-03" db="EMBL/GenBank/DDBJ databases">
        <title>Mouse gut bacterial collection (mGBC) of GemPharmatech.</title>
        <authorList>
            <person name="He Y."/>
            <person name="Dong L."/>
            <person name="Wu D."/>
            <person name="Gao X."/>
            <person name="Lin Z."/>
        </authorList>
    </citation>
    <scope>NUCLEOTIDE SEQUENCE [LARGE SCALE GENOMIC DNA]</scope>
    <source>
        <strain evidence="5 6">61-15</strain>
    </source>
</reference>
<dbReference type="GO" id="GO:0016787">
    <property type="term" value="F:hydrolase activity"/>
    <property type="evidence" value="ECO:0007669"/>
    <property type="project" value="UniProtKB-KW"/>
</dbReference>
<dbReference type="SUPFAM" id="SSF56784">
    <property type="entry name" value="HAD-like"/>
    <property type="match status" value="1"/>
</dbReference>
<dbReference type="Gene3D" id="1.20.120.710">
    <property type="entry name" value="Haloacid dehalogenase hydrolase-like domain"/>
    <property type="match status" value="1"/>
</dbReference>
<dbReference type="Proteomes" id="UP001565283">
    <property type="component" value="Unassembled WGS sequence"/>
</dbReference>
<dbReference type="NCBIfam" id="TIGR01549">
    <property type="entry name" value="HAD-SF-IA-v1"/>
    <property type="match status" value="1"/>
</dbReference>
<protein>
    <submittedName>
        <fullName evidence="5">HAD family hydrolase</fullName>
    </submittedName>
</protein>
<dbReference type="InterPro" id="IPR051400">
    <property type="entry name" value="HAD-like_hydrolase"/>
</dbReference>
<gene>
    <name evidence="5" type="ORF">AALA52_07035</name>
</gene>
<sequence length="236" mass="27226">MVKAVVFDMDDTIFYPQLPFERALKAICPLYAGDVAETYHLFRRVSDKEFECVLRGECDTLTFQKIRFKKTMEQCAYEAVTDEQAADFQRCYLKEQEKIEMLAGIKETFDYLMAHNIKIGLLTNGPTQHQWKKIEYLKLREYIEEDHILVSQETGFAKPDKEIFDLMAARLGLTADDLLYVGDNCQTDILGGLQSGWRTIWINHKQEDVSAFGEFSTAFVIASHEELLATIEQLIP</sequence>
<evidence type="ECO:0000256" key="2">
    <source>
        <dbReference type="ARBA" id="ARBA00022723"/>
    </source>
</evidence>
<proteinExistence type="predicted"/>
<dbReference type="Pfam" id="PF00702">
    <property type="entry name" value="Hydrolase"/>
    <property type="match status" value="1"/>
</dbReference>
<accession>A0ABV4D6R0</accession>
<dbReference type="RefSeq" id="WP_369948505.1">
    <property type="nucleotide sequence ID" value="NZ_JBCLSH010000024.1"/>
</dbReference>
<dbReference type="PRINTS" id="PR00413">
    <property type="entry name" value="HADHALOGNASE"/>
</dbReference>
<evidence type="ECO:0000313" key="6">
    <source>
        <dbReference type="Proteomes" id="UP001565283"/>
    </source>
</evidence>
<dbReference type="PANTHER" id="PTHR46470:SF2">
    <property type="entry name" value="GLYCERALDEHYDE 3-PHOSPHATE PHOSPHATASE"/>
    <property type="match status" value="1"/>
</dbReference>
<dbReference type="InterPro" id="IPR023214">
    <property type="entry name" value="HAD_sf"/>
</dbReference>
<keyword evidence="2" id="KW-0479">Metal-binding</keyword>
<keyword evidence="4" id="KW-0460">Magnesium</keyword>